<geneLocation type="plasmid" evidence="10 11">
    <name>pHLAC01</name>
</geneLocation>
<evidence type="ECO:0000256" key="4">
    <source>
        <dbReference type="ARBA" id="ARBA00022679"/>
    </source>
</evidence>
<dbReference type="EC" id="2.1.1.113" evidence="2"/>
<evidence type="ECO:0000256" key="5">
    <source>
        <dbReference type="ARBA" id="ARBA00022691"/>
    </source>
</evidence>
<sequence>MTKDSRQSVLGSVSEPDEITSLDDIDWTFKGVNTQKYTHGLHKYPARMVPQIVDNLLSYYLDEGVIEEGDLIYDPFSGSGTTSVEARLHGLNAEANDINPFAVMLSEAKATPLERNDLSDSRDFILQNLSSDLRDVREEYESEGEVSSLELPEVRDGWFPQPQLYELSLLRNRIDEVEDEYGIEYARFWRIVLSHTTRKVSYQRNGEFKRYRLSEEDREEHNPDLESIFTKKLKENYNLMLEYSDVVDHSLETTIHYSDSRSATEDVGEDVADIVITSPPYGDHKTTVAYGQFSQDPALLTGKVTYDEMRNVDKNGLGGKNEIVEPLSDLEEYSPALKETLETLREKEGRSDDALNFFSDYYAVMEEVAKIAKPSQPVAWVVANRTMSRVNIPTHLITVELCEHLGYEFDVNLPREIPNKTMPLSNAPENVTGDTGELMSNENIVILRAPETN</sequence>
<dbReference type="AlphaFoldDB" id="B9LXB9"/>
<evidence type="ECO:0000259" key="9">
    <source>
        <dbReference type="Pfam" id="PF01555"/>
    </source>
</evidence>
<gene>
    <name evidence="10" type="ordered locus">Hlac_3603</name>
</gene>
<dbReference type="InterPro" id="IPR029063">
    <property type="entry name" value="SAM-dependent_MTases_sf"/>
</dbReference>
<dbReference type="eggNOG" id="arCOG00890">
    <property type="taxonomic scope" value="Archaea"/>
</dbReference>
<reference evidence="10 11" key="1">
    <citation type="journal article" date="2016" name="Stand. Genomic Sci.">
        <title>Complete genome sequence of the Antarctic Halorubrum lacusprofundi type strain ACAM 34.</title>
        <authorList>
            <person name="Anderson I.J."/>
            <person name="DasSarma P."/>
            <person name="Lucas S."/>
            <person name="Copeland A."/>
            <person name="Lapidus A."/>
            <person name="Del Rio T.G."/>
            <person name="Tice H."/>
            <person name="Dalin E."/>
            <person name="Bruce D.C."/>
            <person name="Goodwin L."/>
            <person name="Pitluck S."/>
            <person name="Sims D."/>
            <person name="Brettin T.S."/>
            <person name="Detter J.C."/>
            <person name="Han C.S."/>
            <person name="Larimer F."/>
            <person name="Hauser L."/>
            <person name="Land M."/>
            <person name="Ivanova N."/>
            <person name="Richardson P."/>
            <person name="Cavicchioli R."/>
            <person name="DasSarma S."/>
            <person name="Woese C.R."/>
            <person name="Kyrpides N.C."/>
        </authorList>
    </citation>
    <scope>NUCLEOTIDE SEQUENCE [LARGE SCALE GENOMIC DNA]</scope>
    <source>
        <strain evidence="11">ATCC 49239 / DSM 5036 / JCM 8891 / ACAM 34</strain>
    </source>
</reference>
<comment type="catalytic activity">
    <reaction evidence="8">
        <text>a 2'-deoxycytidine in DNA + S-adenosyl-L-methionine = an N(4)-methyl-2'-deoxycytidine in DNA + S-adenosyl-L-homocysteine + H(+)</text>
        <dbReference type="Rhea" id="RHEA:16857"/>
        <dbReference type="Rhea" id="RHEA-COMP:11369"/>
        <dbReference type="Rhea" id="RHEA-COMP:13674"/>
        <dbReference type="ChEBI" id="CHEBI:15378"/>
        <dbReference type="ChEBI" id="CHEBI:57856"/>
        <dbReference type="ChEBI" id="CHEBI:59789"/>
        <dbReference type="ChEBI" id="CHEBI:85452"/>
        <dbReference type="ChEBI" id="CHEBI:137933"/>
        <dbReference type="EC" id="2.1.1.113"/>
    </reaction>
</comment>
<dbReference type="REBASE" id="20093">
    <property type="entry name" value="M.Hla49239I"/>
</dbReference>
<dbReference type="RefSeq" id="WP_012660298.1">
    <property type="nucleotide sequence ID" value="NC_012030.1"/>
</dbReference>
<keyword evidence="4" id="KW-0808">Transferase</keyword>
<dbReference type="PROSITE" id="PS00093">
    <property type="entry name" value="N4_MTASE"/>
    <property type="match status" value="1"/>
</dbReference>
<evidence type="ECO:0000256" key="2">
    <source>
        <dbReference type="ARBA" id="ARBA00012185"/>
    </source>
</evidence>
<evidence type="ECO:0000256" key="6">
    <source>
        <dbReference type="ARBA" id="ARBA00022747"/>
    </source>
</evidence>
<dbReference type="GO" id="GO:0003677">
    <property type="term" value="F:DNA binding"/>
    <property type="evidence" value="ECO:0007669"/>
    <property type="project" value="InterPro"/>
</dbReference>
<keyword evidence="3 10" id="KW-0489">Methyltransferase</keyword>
<name>B9LXB9_HALLT</name>
<comment type="similarity">
    <text evidence="1">Belongs to the N(4)/N(6)-methyltransferase family. N(4) subfamily.</text>
</comment>
<organism evidence="10 11">
    <name type="scientific">Halorubrum lacusprofundi (strain ATCC 49239 / DSM 5036 / JCM 8891 / ACAM 34)</name>
    <dbReference type="NCBI Taxonomy" id="416348"/>
    <lineage>
        <taxon>Archaea</taxon>
        <taxon>Methanobacteriati</taxon>
        <taxon>Methanobacteriota</taxon>
        <taxon>Stenosarchaea group</taxon>
        <taxon>Halobacteria</taxon>
        <taxon>Halobacteriales</taxon>
        <taxon>Haloferacaceae</taxon>
        <taxon>Halorubrum</taxon>
    </lineage>
</organism>
<evidence type="ECO:0000256" key="8">
    <source>
        <dbReference type="ARBA" id="ARBA00049120"/>
    </source>
</evidence>
<accession>B9LXB9</accession>
<keyword evidence="7" id="KW-0238">DNA-binding</keyword>
<dbReference type="Gene3D" id="3.40.50.150">
    <property type="entry name" value="Vaccinia Virus protein VP39"/>
    <property type="match status" value="2"/>
</dbReference>
<dbReference type="SUPFAM" id="SSF53335">
    <property type="entry name" value="S-adenosyl-L-methionine-dependent methyltransferases"/>
    <property type="match status" value="3"/>
</dbReference>
<dbReference type="InterPro" id="IPR002941">
    <property type="entry name" value="DNA_methylase_N4/N6"/>
</dbReference>
<dbReference type="GO" id="GO:0015667">
    <property type="term" value="F:site-specific DNA-methyltransferase (cytosine-N4-specific) activity"/>
    <property type="evidence" value="ECO:0007669"/>
    <property type="project" value="UniProtKB-EC"/>
</dbReference>
<keyword evidence="11" id="KW-1185">Reference proteome</keyword>
<dbReference type="GO" id="GO:0009007">
    <property type="term" value="F:site-specific DNA-methyltransferase (adenine-specific) activity"/>
    <property type="evidence" value="ECO:0007669"/>
    <property type="project" value="UniProtKB-EC"/>
</dbReference>
<feature type="domain" description="DNA methylase N-4/N-6" evidence="9">
    <location>
        <begin position="27"/>
        <end position="100"/>
    </location>
</feature>
<dbReference type="Pfam" id="PF01555">
    <property type="entry name" value="N6_N4_Mtase"/>
    <property type="match status" value="1"/>
</dbReference>
<evidence type="ECO:0000313" key="10">
    <source>
        <dbReference type="EMBL" id="ACM59110.1"/>
    </source>
</evidence>
<dbReference type="InterPro" id="IPR017985">
    <property type="entry name" value="MeTrfase_CN4_CS"/>
</dbReference>
<evidence type="ECO:0000256" key="7">
    <source>
        <dbReference type="ARBA" id="ARBA00023125"/>
    </source>
</evidence>
<dbReference type="GeneID" id="7402518"/>
<dbReference type="Proteomes" id="UP000000740">
    <property type="component" value="Plasmid pHLAC01"/>
</dbReference>
<evidence type="ECO:0000256" key="1">
    <source>
        <dbReference type="ARBA" id="ARBA00010203"/>
    </source>
</evidence>
<evidence type="ECO:0000313" key="11">
    <source>
        <dbReference type="Proteomes" id="UP000000740"/>
    </source>
</evidence>
<keyword evidence="5" id="KW-0949">S-adenosyl-L-methionine</keyword>
<dbReference type="KEGG" id="hla:Hlac_3603"/>
<evidence type="ECO:0000256" key="3">
    <source>
        <dbReference type="ARBA" id="ARBA00022603"/>
    </source>
</evidence>
<dbReference type="EMBL" id="CP001367">
    <property type="protein sequence ID" value="ACM59110.1"/>
    <property type="molecule type" value="Genomic_DNA"/>
</dbReference>
<keyword evidence="6" id="KW-0680">Restriction system</keyword>
<protein>
    <recommendedName>
        <fullName evidence="2">site-specific DNA-methyltransferase (cytosine-N(4)-specific)</fullName>
        <ecNumber evidence="2">2.1.1.113</ecNumber>
    </recommendedName>
</protein>
<dbReference type="GO" id="GO:0032259">
    <property type="term" value="P:methylation"/>
    <property type="evidence" value="ECO:0007669"/>
    <property type="project" value="UniProtKB-KW"/>
</dbReference>
<keyword evidence="10" id="KW-0614">Plasmid</keyword>
<dbReference type="GO" id="GO:0009307">
    <property type="term" value="P:DNA restriction-modification system"/>
    <property type="evidence" value="ECO:0007669"/>
    <property type="project" value="UniProtKB-KW"/>
</dbReference>
<dbReference type="HOGENOM" id="CLU_027633_1_0_2"/>
<proteinExistence type="inferred from homology"/>